<reference evidence="2 3" key="1">
    <citation type="submission" date="2023-03" db="EMBL/GenBank/DDBJ databases">
        <title>Genome insight into feeding habits of ladybird beetles.</title>
        <authorList>
            <person name="Li H.-S."/>
            <person name="Huang Y.-H."/>
            <person name="Pang H."/>
        </authorList>
    </citation>
    <scope>NUCLEOTIDE SEQUENCE [LARGE SCALE GENOMIC DNA]</scope>
    <source>
        <strain evidence="2">SYSU_2023b</strain>
        <tissue evidence="2">Whole body</tissue>
    </source>
</reference>
<protein>
    <submittedName>
        <fullName evidence="2">Uncharacterized protein</fullName>
    </submittedName>
</protein>
<proteinExistence type="predicted"/>
<evidence type="ECO:0000256" key="1">
    <source>
        <dbReference type="SAM" id="MobiDB-lite"/>
    </source>
</evidence>
<dbReference type="EMBL" id="JARQZJ010000116">
    <property type="protein sequence ID" value="KAK9887634.1"/>
    <property type="molecule type" value="Genomic_DNA"/>
</dbReference>
<keyword evidence="3" id="KW-1185">Reference proteome</keyword>
<gene>
    <name evidence="2" type="ORF">WA026_023594</name>
</gene>
<organism evidence="2 3">
    <name type="scientific">Henosepilachna vigintioctopunctata</name>
    <dbReference type="NCBI Taxonomy" id="420089"/>
    <lineage>
        <taxon>Eukaryota</taxon>
        <taxon>Metazoa</taxon>
        <taxon>Ecdysozoa</taxon>
        <taxon>Arthropoda</taxon>
        <taxon>Hexapoda</taxon>
        <taxon>Insecta</taxon>
        <taxon>Pterygota</taxon>
        <taxon>Neoptera</taxon>
        <taxon>Endopterygota</taxon>
        <taxon>Coleoptera</taxon>
        <taxon>Polyphaga</taxon>
        <taxon>Cucujiformia</taxon>
        <taxon>Coccinelloidea</taxon>
        <taxon>Coccinellidae</taxon>
        <taxon>Epilachninae</taxon>
        <taxon>Epilachnini</taxon>
        <taxon>Henosepilachna</taxon>
    </lineage>
</organism>
<name>A0AAW1V3D4_9CUCU</name>
<feature type="region of interest" description="Disordered" evidence="1">
    <location>
        <begin position="44"/>
        <end position="88"/>
    </location>
</feature>
<sequence length="88" mass="10184">MSFEEEERKFTAAIREGFVGLMDMDVDIDKFMSELAKEIVKKKQATNTEKEEKTNNKKRQGGEAKFATPKKYIRPQFPDRALATNSKH</sequence>
<comment type="caution">
    <text evidence="2">The sequence shown here is derived from an EMBL/GenBank/DDBJ whole genome shotgun (WGS) entry which is preliminary data.</text>
</comment>
<accession>A0AAW1V3D4</accession>
<evidence type="ECO:0000313" key="3">
    <source>
        <dbReference type="Proteomes" id="UP001431783"/>
    </source>
</evidence>
<dbReference type="Proteomes" id="UP001431783">
    <property type="component" value="Unassembled WGS sequence"/>
</dbReference>
<dbReference type="AlphaFoldDB" id="A0AAW1V3D4"/>
<evidence type="ECO:0000313" key="2">
    <source>
        <dbReference type="EMBL" id="KAK9887634.1"/>
    </source>
</evidence>